<evidence type="ECO:0000313" key="2">
    <source>
        <dbReference type="EMBL" id="CCF85645.1"/>
    </source>
</evidence>
<dbReference type="InterPro" id="IPR046192">
    <property type="entry name" value="DUF6220"/>
</dbReference>
<protein>
    <submittedName>
        <fullName evidence="2">Uncharacterized protein</fullName>
    </submittedName>
</protein>
<name>I4ELT3_9BACT</name>
<feature type="transmembrane region" description="Helical" evidence="1">
    <location>
        <begin position="120"/>
        <end position="137"/>
    </location>
</feature>
<feature type="transmembrane region" description="Helical" evidence="1">
    <location>
        <begin position="65"/>
        <end position="83"/>
    </location>
</feature>
<dbReference type="EMBL" id="CAGS01000479">
    <property type="protein sequence ID" value="CCF85645.1"/>
    <property type="molecule type" value="Genomic_DNA"/>
</dbReference>
<accession>I4ELT3</accession>
<evidence type="ECO:0000313" key="3">
    <source>
        <dbReference type="Proteomes" id="UP000004221"/>
    </source>
</evidence>
<organism evidence="2 3">
    <name type="scientific">Nitrolancea hollandica Lb</name>
    <dbReference type="NCBI Taxonomy" id="1129897"/>
    <lineage>
        <taxon>Bacteria</taxon>
        <taxon>Pseudomonadati</taxon>
        <taxon>Thermomicrobiota</taxon>
        <taxon>Thermomicrobia</taxon>
        <taxon>Sphaerobacterales</taxon>
        <taxon>Sphaerobacterineae</taxon>
        <taxon>Sphaerobacteraceae</taxon>
        <taxon>Nitrolancea</taxon>
    </lineage>
</organism>
<keyword evidence="1" id="KW-0812">Transmembrane</keyword>
<evidence type="ECO:0000256" key="1">
    <source>
        <dbReference type="SAM" id="Phobius"/>
    </source>
</evidence>
<dbReference type="AlphaFoldDB" id="I4ELT3"/>
<dbReference type="Pfam" id="PF19728">
    <property type="entry name" value="DUF6220"/>
    <property type="match status" value="1"/>
</dbReference>
<dbReference type="RefSeq" id="WP_008480698.1">
    <property type="nucleotide sequence ID" value="NZ_CAGS01000479.1"/>
</dbReference>
<feature type="transmembrane region" description="Helical" evidence="1">
    <location>
        <begin position="30"/>
        <end position="53"/>
    </location>
</feature>
<keyword evidence="1" id="KW-1133">Transmembrane helix</keyword>
<reference evidence="2 3" key="1">
    <citation type="journal article" date="2012" name="ISME J.">
        <title>Nitrification expanded: discovery, physiology and genomics of a nitrite-oxidizing bacterium from the phylum Chloroflexi.</title>
        <authorList>
            <person name="Sorokin D.Y."/>
            <person name="Lucker S."/>
            <person name="Vejmelkova D."/>
            <person name="Kostrikina N.A."/>
            <person name="Kleerebezem R."/>
            <person name="Rijpstra W.I."/>
            <person name="Damste J.S."/>
            <person name="Le Paslier D."/>
            <person name="Muyzer G."/>
            <person name="Wagner M."/>
            <person name="van Loosdrecht M.C."/>
            <person name="Daims H."/>
        </authorList>
    </citation>
    <scope>NUCLEOTIDE SEQUENCE [LARGE SCALE GENOMIC DNA]</scope>
    <source>
        <strain evidence="3">none</strain>
    </source>
</reference>
<gene>
    <name evidence="2" type="ORF">NITHO_530003</name>
</gene>
<keyword evidence="1" id="KW-0472">Membrane</keyword>
<keyword evidence="3" id="KW-1185">Reference proteome</keyword>
<comment type="caution">
    <text evidence="2">The sequence shown here is derived from an EMBL/GenBank/DDBJ whole genome shotgun (WGS) entry which is preliminary data.</text>
</comment>
<dbReference type="Proteomes" id="UP000004221">
    <property type="component" value="Unassembled WGS sequence"/>
</dbReference>
<proteinExistence type="predicted"/>
<feature type="transmembrane region" description="Helical" evidence="1">
    <location>
        <begin position="90"/>
        <end position="108"/>
    </location>
</feature>
<sequence length="153" mass="16495">MKEAPVVSRSEGSLPSGSSRGAYRRLRQGYVLTSVLLAVAVLIQVFLAGSGLFGEPSWWSTHRMFGMMLSLGPLVLLALGLAARLPWRTLLLTGLLLVLFGLQPVLILGPGLSELPELKALHVVNAVLIFALTAMLGQQVWRRLAPANESLAR</sequence>